<evidence type="ECO:0000256" key="3">
    <source>
        <dbReference type="ARBA" id="ARBA00022630"/>
    </source>
</evidence>
<accession>A0A2A2EHA4</accession>
<organism evidence="7 8">
    <name type="scientific">Bifidobacterium criceti</name>
    <dbReference type="NCBI Taxonomy" id="1960969"/>
    <lineage>
        <taxon>Bacteria</taxon>
        <taxon>Bacillati</taxon>
        <taxon>Actinomycetota</taxon>
        <taxon>Actinomycetes</taxon>
        <taxon>Bifidobacteriales</taxon>
        <taxon>Bifidobacteriaceae</taxon>
        <taxon>Bifidobacterium</taxon>
    </lineage>
</organism>
<evidence type="ECO:0000313" key="8">
    <source>
        <dbReference type="Proteomes" id="UP000218399"/>
    </source>
</evidence>
<evidence type="ECO:0000256" key="5">
    <source>
        <dbReference type="ARBA" id="ARBA00023002"/>
    </source>
</evidence>
<dbReference type="PANTHER" id="PTHR43673">
    <property type="entry name" value="NAD(P)H NITROREDUCTASE YDGI-RELATED"/>
    <property type="match status" value="1"/>
</dbReference>
<dbReference type="AlphaFoldDB" id="A0A2A2EHA4"/>
<dbReference type="InterPro" id="IPR029478">
    <property type="entry name" value="TM1586_NiRdase"/>
</dbReference>
<feature type="domain" description="Putative nitroreductase TM1586" evidence="6">
    <location>
        <begin position="2"/>
        <end position="219"/>
    </location>
</feature>
<evidence type="ECO:0000259" key="6">
    <source>
        <dbReference type="Pfam" id="PF14512"/>
    </source>
</evidence>
<protein>
    <submittedName>
        <fullName evidence="7">Nitroreductase</fullName>
    </submittedName>
</protein>
<keyword evidence="3" id="KW-0285">Flavoprotein</keyword>
<dbReference type="SUPFAM" id="SSF55469">
    <property type="entry name" value="FMN-dependent nitroreductase-like"/>
    <property type="match status" value="1"/>
</dbReference>
<evidence type="ECO:0000256" key="4">
    <source>
        <dbReference type="ARBA" id="ARBA00022643"/>
    </source>
</evidence>
<sequence length="228" mass="25243">MNLLEAMHRRHAVRAYTDEPIDAHVCDDLRALITTLNKEGDVRMRLVTDEPDAFGNALLHYGVFKNVRNYVAIGTDETSGWEERCGYYGAHVLLRATQLDLDTCWVGLSFSKHKAQQHAKLDEDSKVRFAIALGHGVTHGKPSRSKTYGQVASVEGGIPVPTWFERGVEAALLAPSALNQQRFTFRLEADGRSVAADPGIGPYTTTDLGIAKYFFEIGAGDRAPLIWR</sequence>
<dbReference type="InterPro" id="IPR000415">
    <property type="entry name" value="Nitroreductase-like"/>
</dbReference>
<comment type="caution">
    <text evidence="7">The sequence shown here is derived from an EMBL/GenBank/DDBJ whole genome shotgun (WGS) entry which is preliminary data.</text>
</comment>
<dbReference type="CDD" id="cd02062">
    <property type="entry name" value="Nitro_FMN_reductase"/>
    <property type="match status" value="1"/>
</dbReference>
<dbReference type="PANTHER" id="PTHR43673:SF2">
    <property type="entry name" value="NITROREDUCTASE"/>
    <property type="match status" value="1"/>
</dbReference>
<dbReference type="Proteomes" id="UP000218399">
    <property type="component" value="Unassembled WGS sequence"/>
</dbReference>
<comment type="similarity">
    <text evidence="2">Belongs to the nitroreductase family.</text>
</comment>
<proteinExistence type="inferred from homology"/>
<comment type="cofactor">
    <cofactor evidence="1">
        <name>FMN</name>
        <dbReference type="ChEBI" id="CHEBI:58210"/>
    </cofactor>
</comment>
<evidence type="ECO:0000256" key="2">
    <source>
        <dbReference type="ARBA" id="ARBA00007118"/>
    </source>
</evidence>
<keyword evidence="8" id="KW-1185">Reference proteome</keyword>
<dbReference type="EMBL" id="MVOH01000006">
    <property type="protein sequence ID" value="PAU68367.1"/>
    <property type="molecule type" value="Genomic_DNA"/>
</dbReference>
<evidence type="ECO:0000313" key="7">
    <source>
        <dbReference type="EMBL" id="PAU68367.1"/>
    </source>
</evidence>
<dbReference type="Gene3D" id="3.40.109.10">
    <property type="entry name" value="NADH Oxidase"/>
    <property type="match status" value="1"/>
</dbReference>
<gene>
    <name evidence="7" type="ORF">B1526_0552</name>
</gene>
<name>A0A2A2EHA4_9BIFI</name>
<evidence type="ECO:0000256" key="1">
    <source>
        <dbReference type="ARBA" id="ARBA00001917"/>
    </source>
</evidence>
<reference evidence="7 8" key="1">
    <citation type="journal article" date="2017" name="ISME J.">
        <title>Unveiling bifidobacterial biogeography across the mammalian branch of the tree of life.</title>
        <authorList>
            <person name="Milani C."/>
            <person name="Mangifesta M."/>
            <person name="Mancabelli L."/>
            <person name="Lugli G.A."/>
            <person name="James K."/>
            <person name="Duranti S."/>
            <person name="Turroni F."/>
            <person name="Ferrario C."/>
            <person name="Ossiprandi M.C."/>
            <person name="van Sinderen D."/>
            <person name="Ventura M."/>
        </authorList>
    </citation>
    <scope>NUCLEOTIDE SEQUENCE [LARGE SCALE GENOMIC DNA]</scope>
    <source>
        <strain evidence="8">Ham19E</strain>
    </source>
</reference>
<keyword evidence="5" id="KW-0560">Oxidoreductase</keyword>
<dbReference type="Pfam" id="PF14512">
    <property type="entry name" value="TM1586_NiRdase"/>
    <property type="match status" value="1"/>
</dbReference>
<keyword evidence="4" id="KW-0288">FMN</keyword>
<dbReference type="GO" id="GO:0016491">
    <property type="term" value="F:oxidoreductase activity"/>
    <property type="evidence" value="ECO:0007669"/>
    <property type="project" value="UniProtKB-KW"/>
</dbReference>